<name>A0A8X6SAC4_TRICX</name>
<protein>
    <submittedName>
        <fullName evidence="2">Uncharacterized protein</fullName>
    </submittedName>
</protein>
<evidence type="ECO:0000256" key="1">
    <source>
        <dbReference type="SAM" id="MobiDB-lite"/>
    </source>
</evidence>
<feature type="compositionally biased region" description="Polar residues" evidence="1">
    <location>
        <begin position="1"/>
        <end position="19"/>
    </location>
</feature>
<dbReference type="AlphaFoldDB" id="A0A8X6SAC4"/>
<keyword evidence="3" id="KW-1185">Reference proteome</keyword>
<evidence type="ECO:0000313" key="2">
    <source>
        <dbReference type="EMBL" id="GFY08596.1"/>
    </source>
</evidence>
<feature type="region of interest" description="Disordered" evidence="1">
    <location>
        <begin position="1"/>
        <end position="73"/>
    </location>
</feature>
<gene>
    <name evidence="2" type="ORF">TNCV_810291</name>
</gene>
<accession>A0A8X6SAC4</accession>
<sequence>MHSPTKENSSAKTPRTSCDNKFEALTLKDLPTEQQDNETVEDDVIPKRSSTPIPKVQPPHPSPSTTSLHLLNC</sequence>
<feature type="compositionally biased region" description="Low complexity" evidence="1">
    <location>
        <begin position="63"/>
        <end position="73"/>
    </location>
</feature>
<organism evidence="2 3">
    <name type="scientific">Trichonephila clavipes</name>
    <name type="common">Golden silk orbweaver</name>
    <name type="synonym">Nephila clavipes</name>
    <dbReference type="NCBI Taxonomy" id="2585209"/>
    <lineage>
        <taxon>Eukaryota</taxon>
        <taxon>Metazoa</taxon>
        <taxon>Ecdysozoa</taxon>
        <taxon>Arthropoda</taxon>
        <taxon>Chelicerata</taxon>
        <taxon>Arachnida</taxon>
        <taxon>Araneae</taxon>
        <taxon>Araneomorphae</taxon>
        <taxon>Entelegynae</taxon>
        <taxon>Araneoidea</taxon>
        <taxon>Nephilidae</taxon>
        <taxon>Trichonephila</taxon>
    </lineage>
</organism>
<comment type="caution">
    <text evidence="2">The sequence shown here is derived from an EMBL/GenBank/DDBJ whole genome shotgun (WGS) entry which is preliminary data.</text>
</comment>
<dbReference type="Proteomes" id="UP000887159">
    <property type="component" value="Unassembled WGS sequence"/>
</dbReference>
<proteinExistence type="predicted"/>
<evidence type="ECO:0000313" key="3">
    <source>
        <dbReference type="Proteomes" id="UP000887159"/>
    </source>
</evidence>
<reference evidence="2" key="1">
    <citation type="submission" date="2020-08" db="EMBL/GenBank/DDBJ databases">
        <title>Multicomponent nature underlies the extraordinary mechanical properties of spider dragline silk.</title>
        <authorList>
            <person name="Kono N."/>
            <person name="Nakamura H."/>
            <person name="Mori M."/>
            <person name="Yoshida Y."/>
            <person name="Ohtoshi R."/>
            <person name="Malay A.D."/>
            <person name="Moran D.A.P."/>
            <person name="Tomita M."/>
            <person name="Numata K."/>
            <person name="Arakawa K."/>
        </authorList>
    </citation>
    <scope>NUCLEOTIDE SEQUENCE</scope>
</reference>
<dbReference type="EMBL" id="BMAU01021282">
    <property type="protein sequence ID" value="GFY08596.1"/>
    <property type="molecule type" value="Genomic_DNA"/>
</dbReference>